<evidence type="ECO:0000256" key="8">
    <source>
        <dbReference type="ARBA" id="ARBA00023136"/>
    </source>
</evidence>
<evidence type="ECO:0000256" key="6">
    <source>
        <dbReference type="ARBA" id="ARBA00023004"/>
    </source>
</evidence>
<proteinExistence type="predicted"/>
<dbReference type="GO" id="GO:0005524">
    <property type="term" value="F:ATP binding"/>
    <property type="evidence" value="ECO:0007669"/>
    <property type="project" value="UniProtKB-KW"/>
</dbReference>
<keyword evidence="11" id="KW-1185">Reference proteome</keyword>
<keyword evidence="5 10" id="KW-0067">ATP-binding</keyword>
<evidence type="ECO:0000256" key="3">
    <source>
        <dbReference type="ARBA" id="ARBA00022496"/>
    </source>
</evidence>
<keyword evidence="7" id="KW-0406">Ion transport</keyword>
<dbReference type="InterPro" id="IPR027417">
    <property type="entry name" value="P-loop_NTPase"/>
</dbReference>
<evidence type="ECO:0000256" key="1">
    <source>
        <dbReference type="ARBA" id="ARBA00022448"/>
    </source>
</evidence>
<dbReference type="PANTHER" id="PTHR42781">
    <property type="entry name" value="SPERMIDINE/PUTRESCINE IMPORT ATP-BINDING PROTEIN POTA"/>
    <property type="match status" value="1"/>
</dbReference>
<reference evidence="11" key="1">
    <citation type="journal article" date="2019" name="Int. J. Syst. Evol. Microbiol.">
        <title>The Global Catalogue of Microorganisms (GCM) 10K type strain sequencing project: providing services to taxonomists for standard genome sequencing and annotation.</title>
        <authorList>
            <consortium name="The Broad Institute Genomics Platform"/>
            <consortium name="The Broad Institute Genome Sequencing Center for Infectious Disease"/>
            <person name="Wu L."/>
            <person name="Ma J."/>
        </authorList>
    </citation>
    <scope>NUCLEOTIDE SEQUENCE [LARGE SCALE GENOMIC DNA]</scope>
    <source>
        <strain evidence="11">KACC 14058</strain>
    </source>
</reference>
<dbReference type="InterPro" id="IPR015853">
    <property type="entry name" value="ABC_transpr_FbpC"/>
</dbReference>
<dbReference type="EMBL" id="JBHSDV010000002">
    <property type="protein sequence ID" value="MFC4387889.1"/>
    <property type="molecule type" value="Genomic_DNA"/>
</dbReference>
<evidence type="ECO:0000313" key="11">
    <source>
        <dbReference type="Proteomes" id="UP001595880"/>
    </source>
</evidence>
<gene>
    <name evidence="10" type="ORF">ACFOZ1_08700</name>
</gene>
<organism evidence="10 11">
    <name type="scientific">Gracilibacillus marinus</name>
    <dbReference type="NCBI Taxonomy" id="630535"/>
    <lineage>
        <taxon>Bacteria</taxon>
        <taxon>Bacillati</taxon>
        <taxon>Bacillota</taxon>
        <taxon>Bacilli</taxon>
        <taxon>Bacillales</taxon>
        <taxon>Bacillaceae</taxon>
        <taxon>Gracilibacillus</taxon>
    </lineage>
</organism>
<accession>A0ABV8VVY8</accession>
<comment type="caution">
    <text evidence="10">The sequence shown here is derived from an EMBL/GenBank/DDBJ whole genome shotgun (WGS) entry which is preliminary data.</text>
</comment>
<keyword evidence="6" id="KW-0408">Iron</keyword>
<evidence type="ECO:0000256" key="7">
    <source>
        <dbReference type="ARBA" id="ARBA00023065"/>
    </source>
</evidence>
<dbReference type="PROSITE" id="PS50893">
    <property type="entry name" value="ABC_TRANSPORTER_2"/>
    <property type="match status" value="1"/>
</dbReference>
<evidence type="ECO:0000313" key="10">
    <source>
        <dbReference type="EMBL" id="MFC4387889.1"/>
    </source>
</evidence>
<keyword evidence="2" id="KW-1003">Cell membrane</keyword>
<protein>
    <submittedName>
        <fullName evidence="10">ABC transporter ATP-binding protein</fullName>
    </submittedName>
</protein>
<dbReference type="PANTHER" id="PTHR42781:SF4">
    <property type="entry name" value="SPERMIDINE_PUTRESCINE IMPORT ATP-BINDING PROTEIN POTA"/>
    <property type="match status" value="1"/>
</dbReference>
<keyword evidence="8" id="KW-0472">Membrane</keyword>
<dbReference type="SUPFAM" id="SSF52540">
    <property type="entry name" value="P-loop containing nucleoside triphosphate hydrolases"/>
    <property type="match status" value="1"/>
</dbReference>
<dbReference type="RefSeq" id="WP_390198535.1">
    <property type="nucleotide sequence ID" value="NZ_JBHSDV010000002.1"/>
</dbReference>
<dbReference type="Proteomes" id="UP001595880">
    <property type="component" value="Unassembled WGS sequence"/>
</dbReference>
<dbReference type="CDD" id="cd03259">
    <property type="entry name" value="ABC_Carb_Solutes_like"/>
    <property type="match status" value="1"/>
</dbReference>
<dbReference type="InterPro" id="IPR050093">
    <property type="entry name" value="ABC_SmlMolc_Importer"/>
</dbReference>
<evidence type="ECO:0000256" key="2">
    <source>
        <dbReference type="ARBA" id="ARBA00022475"/>
    </source>
</evidence>
<dbReference type="Pfam" id="PF00005">
    <property type="entry name" value="ABC_tran"/>
    <property type="match status" value="1"/>
</dbReference>
<dbReference type="PROSITE" id="PS00211">
    <property type="entry name" value="ABC_TRANSPORTER_1"/>
    <property type="match status" value="1"/>
</dbReference>
<dbReference type="InterPro" id="IPR003593">
    <property type="entry name" value="AAA+_ATPase"/>
</dbReference>
<dbReference type="Gene3D" id="3.40.50.300">
    <property type="entry name" value="P-loop containing nucleotide triphosphate hydrolases"/>
    <property type="match status" value="1"/>
</dbReference>
<dbReference type="SMART" id="SM00382">
    <property type="entry name" value="AAA"/>
    <property type="match status" value="1"/>
</dbReference>
<sequence>MVDIQIQQLTKRYGKKRGIEDINLTLPSGGLTAVVGPSGCGKTTLLRTLAGFHQPDEGNVYFGERDVTKLSPQKRNAAMVFQQYALWPHMSVYDNINYGLKLKKVPVTEQERKVYEILRRIEIDVTDVKERYPQQYSGGQQQRIALARALVVQPDVMLLDEPLSNLDAKVRQRLRVEIREIQQAFGITAVYVTHDQEEALSMADYIIIMNNGQVEQAGTPKEVYENPKSLFAAQFLGESHTIQFQLNSIDKQMVVRSDESALIPLQASPDNHPTYFEDETYYYLYGKVNSYLYMGSYYRYMIEVNDESIFVDSNEIIDSQMCKVKINKNNAHVFDVEKKEAHIIV</sequence>
<evidence type="ECO:0000256" key="4">
    <source>
        <dbReference type="ARBA" id="ARBA00022741"/>
    </source>
</evidence>
<name>A0ABV8VVY8_9BACI</name>
<dbReference type="InterPro" id="IPR017871">
    <property type="entry name" value="ABC_transporter-like_CS"/>
</dbReference>
<evidence type="ECO:0000259" key="9">
    <source>
        <dbReference type="PROSITE" id="PS50893"/>
    </source>
</evidence>
<dbReference type="InterPro" id="IPR003439">
    <property type="entry name" value="ABC_transporter-like_ATP-bd"/>
</dbReference>
<keyword evidence="1" id="KW-0813">Transport</keyword>
<evidence type="ECO:0000256" key="5">
    <source>
        <dbReference type="ARBA" id="ARBA00022840"/>
    </source>
</evidence>
<keyword evidence="4" id="KW-0547">Nucleotide-binding</keyword>
<keyword evidence="3" id="KW-0410">Iron transport</keyword>
<feature type="domain" description="ABC transporter" evidence="9">
    <location>
        <begin position="4"/>
        <end position="236"/>
    </location>
</feature>